<evidence type="ECO:0000259" key="11">
    <source>
        <dbReference type="PROSITE" id="PS50893"/>
    </source>
</evidence>
<evidence type="ECO:0000256" key="7">
    <source>
        <dbReference type="ARBA" id="ARBA00022989"/>
    </source>
</evidence>
<feature type="transmembrane region" description="Helical" evidence="10">
    <location>
        <begin position="71"/>
        <end position="89"/>
    </location>
</feature>
<evidence type="ECO:0000256" key="10">
    <source>
        <dbReference type="SAM" id="Phobius"/>
    </source>
</evidence>
<dbReference type="InterPro" id="IPR011527">
    <property type="entry name" value="ABC1_TM_dom"/>
</dbReference>
<dbReference type="InterPro" id="IPR039421">
    <property type="entry name" value="Type_1_exporter"/>
</dbReference>
<dbReference type="RefSeq" id="WP_195169666.1">
    <property type="nucleotide sequence ID" value="NZ_CP062983.1"/>
</dbReference>
<feature type="domain" description="ABC transporter" evidence="11">
    <location>
        <begin position="349"/>
        <end position="583"/>
    </location>
</feature>
<dbReference type="Proteomes" id="UP000594468">
    <property type="component" value="Chromosome"/>
</dbReference>
<feature type="transmembrane region" description="Helical" evidence="10">
    <location>
        <begin position="151"/>
        <end position="171"/>
    </location>
</feature>
<dbReference type="SMART" id="SM00382">
    <property type="entry name" value="AAA"/>
    <property type="match status" value="1"/>
</dbReference>
<comment type="subcellular location">
    <subcellularLocation>
        <location evidence="1">Cell membrane</location>
        <topology evidence="1">Multi-pass membrane protein</topology>
    </subcellularLocation>
</comment>
<evidence type="ECO:0000313" key="14">
    <source>
        <dbReference type="Proteomes" id="UP000594468"/>
    </source>
</evidence>
<dbReference type="GO" id="GO:0005524">
    <property type="term" value="F:ATP binding"/>
    <property type="evidence" value="ECO:0007669"/>
    <property type="project" value="UniProtKB-KW"/>
</dbReference>
<dbReference type="EMBL" id="CP062983">
    <property type="protein sequence ID" value="QPC81594.1"/>
    <property type="molecule type" value="Genomic_DNA"/>
</dbReference>
<evidence type="ECO:0000256" key="9">
    <source>
        <dbReference type="SAM" id="MobiDB-lite"/>
    </source>
</evidence>
<feature type="domain" description="ABC transmembrane type-1" evidence="12">
    <location>
        <begin position="34"/>
        <end position="316"/>
    </location>
</feature>
<dbReference type="Gene3D" id="3.40.50.300">
    <property type="entry name" value="P-loop containing nucleotide triphosphate hydrolases"/>
    <property type="match status" value="1"/>
</dbReference>
<keyword evidence="14" id="KW-1185">Reference proteome</keyword>
<dbReference type="PROSITE" id="PS50929">
    <property type="entry name" value="ABC_TM1F"/>
    <property type="match status" value="1"/>
</dbReference>
<evidence type="ECO:0000256" key="3">
    <source>
        <dbReference type="ARBA" id="ARBA00022475"/>
    </source>
</evidence>
<dbReference type="CDD" id="cd07346">
    <property type="entry name" value="ABC_6TM_exporters"/>
    <property type="match status" value="1"/>
</dbReference>
<evidence type="ECO:0000313" key="13">
    <source>
        <dbReference type="EMBL" id="QPC81594.1"/>
    </source>
</evidence>
<dbReference type="Pfam" id="PF00664">
    <property type="entry name" value="ABC_membrane"/>
    <property type="match status" value="1"/>
</dbReference>
<keyword evidence="4 10" id="KW-0812">Transmembrane</keyword>
<dbReference type="GO" id="GO:0005886">
    <property type="term" value="C:plasma membrane"/>
    <property type="evidence" value="ECO:0007669"/>
    <property type="project" value="UniProtKB-SubCell"/>
</dbReference>
<dbReference type="KEGG" id="pmet:G4Y79_18135"/>
<evidence type="ECO:0000256" key="2">
    <source>
        <dbReference type="ARBA" id="ARBA00022448"/>
    </source>
</evidence>
<evidence type="ECO:0000256" key="8">
    <source>
        <dbReference type="ARBA" id="ARBA00023136"/>
    </source>
</evidence>
<accession>A0A7S8E758</accession>
<dbReference type="FunFam" id="3.40.50.300:FF:000221">
    <property type="entry name" value="Multidrug ABC transporter ATP-binding protein"/>
    <property type="match status" value="1"/>
</dbReference>
<dbReference type="InterPro" id="IPR027417">
    <property type="entry name" value="P-loop_NTPase"/>
</dbReference>
<keyword evidence="2" id="KW-0813">Transport</keyword>
<keyword evidence="7 10" id="KW-1133">Transmembrane helix</keyword>
<dbReference type="GO" id="GO:0016887">
    <property type="term" value="F:ATP hydrolysis activity"/>
    <property type="evidence" value="ECO:0007669"/>
    <property type="project" value="InterPro"/>
</dbReference>
<keyword evidence="5" id="KW-0547">Nucleotide-binding</keyword>
<reference evidence="13 14" key="1">
    <citation type="submission" date="2020-02" db="EMBL/GenBank/DDBJ databases">
        <authorList>
            <person name="Zheng R.K."/>
            <person name="Sun C.M."/>
        </authorList>
    </citation>
    <scope>NUCLEOTIDE SEQUENCE [LARGE SCALE GENOMIC DNA]</scope>
    <source>
        <strain evidence="14">rifampicinis</strain>
    </source>
</reference>
<name>A0A7S8E758_9CHLR</name>
<evidence type="ECO:0000256" key="6">
    <source>
        <dbReference type="ARBA" id="ARBA00022840"/>
    </source>
</evidence>
<gene>
    <name evidence="13" type="ORF">G4Y79_18135</name>
</gene>
<dbReference type="SUPFAM" id="SSF90123">
    <property type="entry name" value="ABC transporter transmembrane region"/>
    <property type="match status" value="1"/>
</dbReference>
<protein>
    <submittedName>
        <fullName evidence="13">ABC transporter ATP-binding protein</fullName>
    </submittedName>
</protein>
<feature type="transmembrane region" description="Helical" evidence="10">
    <location>
        <begin position="259"/>
        <end position="278"/>
    </location>
</feature>
<dbReference type="SUPFAM" id="SSF52540">
    <property type="entry name" value="P-loop containing nucleoside triphosphate hydrolases"/>
    <property type="match status" value="1"/>
</dbReference>
<keyword evidence="3" id="KW-1003">Cell membrane</keyword>
<evidence type="ECO:0000256" key="4">
    <source>
        <dbReference type="ARBA" id="ARBA00022692"/>
    </source>
</evidence>
<dbReference type="GO" id="GO:0015421">
    <property type="term" value="F:ABC-type oligopeptide transporter activity"/>
    <property type="evidence" value="ECO:0007669"/>
    <property type="project" value="TreeGrafter"/>
</dbReference>
<dbReference type="PANTHER" id="PTHR43394:SF1">
    <property type="entry name" value="ATP-BINDING CASSETTE SUB-FAMILY B MEMBER 10, MITOCHONDRIAL"/>
    <property type="match status" value="1"/>
</dbReference>
<dbReference type="InterPro" id="IPR003593">
    <property type="entry name" value="AAA+_ATPase"/>
</dbReference>
<proteinExistence type="predicted"/>
<dbReference type="AlphaFoldDB" id="A0A7S8E758"/>
<dbReference type="PANTHER" id="PTHR43394">
    <property type="entry name" value="ATP-DEPENDENT PERMEASE MDL1, MITOCHONDRIAL"/>
    <property type="match status" value="1"/>
</dbReference>
<keyword evidence="8 10" id="KW-0472">Membrane</keyword>
<evidence type="ECO:0000259" key="12">
    <source>
        <dbReference type="PROSITE" id="PS50929"/>
    </source>
</evidence>
<dbReference type="Pfam" id="PF00005">
    <property type="entry name" value="ABC_tran"/>
    <property type="match status" value="1"/>
</dbReference>
<dbReference type="InterPro" id="IPR036640">
    <property type="entry name" value="ABC1_TM_sf"/>
</dbReference>
<keyword evidence="6 13" id="KW-0067">ATP-binding</keyword>
<dbReference type="Gene3D" id="1.20.1560.10">
    <property type="entry name" value="ABC transporter type 1, transmembrane domain"/>
    <property type="match status" value="1"/>
</dbReference>
<sequence length="614" mass="67873">MAAEFVVDKSFTSDRRSAVRFITYHVMRHKWVAAALIMGAFVNAALASTVPYFIGQAFDEIQQPDDGTRQAIIVLCLFIIGAQAARAVMQFIRNYSAELFSQRIERDVRDELYASLLGKSMEFHDFQPVGEIMARVTNDVHEMNFMMNPGFNMLVGSSMFLIAPIIAAPLIYPALIIVPLTFVILHLTVQIFFVRSLHPLAEKVRASFGRMNARLAEALDGLQVIKGTAQESAEVGRFNELTDTVRDYYIDQGRVEARYLSFLLLGLAFVAAFAHAGYLYQQGLIDTGDVVAFIGQIYLFGFPVFSSLFSLSRIASGYASAGRILDIINQETDLGSNPAGYSEDVKGAITFESVDFGYIEGTQVLHDISFSIEPGQTVAIVGQTGAGKTTIAKLINRTYDVDSGRVLVDGVDVRDWSLAALRSQVSVIEQDIFLFSRTIAENIAFGQDEWSQEEIEASAKKAQAHDFILTFPEGYETKIGQRGVTLSGGQRQRLALARAFQSDPPILVLDDSTSAIDSATEDRIQKAIWSAAEGRTTILITHRLSQIRWADHIVVLRKGRIVAQGKHEDLLANSVDYQRIFARYDEPSSTDDATPMNDMDALSGDADQTKTNTE</sequence>
<evidence type="ECO:0000256" key="5">
    <source>
        <dbReference type="ARBA" id="ARBA00022741"/>
    </source>
</evidence>
<feature type="region of interest" description="Disordered" evidence="9">
    <location>
        <begin position="586"/>
        <end position="614"/>
    </location>
</feature>
<dbReference type="PROSITE" id="PS50893">
    <property type="entry name" value="ABC_TRANSPORTER_2"/>
    <property type="match status" value="1"/>
</dbReference>
<organism evidence="13 14">
    <name type="scientific">Phototrophicus methaneseepsis</name>
    <dbReference type="NCBI Taxonomy" id="2710758"/>
    <lineage>
        <taxon>Bacteria</taxon>
        <taxon>Bacillati</taxon>
        <taxon>Chloroflexota</taxon>
        <taxon>Candidatus Thermofontia</taxon>
        <taxon>Phototrophicales</taxon>
        <taxon>Phototrophicaceae</taxon>
        <taxon>Phototrophicus</taxon>
    </lineage>
</organism>
<dbReference type="PROSITE" id="PS00211">
    <property type="entry name" value="ABC_TRANSPORTER_1"/>
    <property type="match status" value="1"/>
</dbReference>
<evidence type="ECO:0000256" key="1">
    <source>
        <dbReference type="ARBA" id="ARBA00004651"/>
    </source>
</evidence>
<feature type="transmembrane region" description="Helical" evidence="10">
    <location>
        <begin position="177"/>
        <end position="197"/>
    </location>
</feature>
<dbReference type="InterPro" id="IPR017871">
    <property type="entry name" value="ABC_transporter-like_CS"/>
</dbReference>
<feature type="transmembrane region" description="Helical" evidence="10">
    <location>
        <begin position="290"/>
        <end position="311"/>
    </location>
</feature>
<dbReference type="InterPro" id="IPR003439">
    <property type="entry name" value="ABC_transporter-like_ATP-bd"/>
</dbReference>